<dbReference type="EMBL" id="PEBD01000004">
    <property type="protein sequence ID" value="PHV68194.1"/>
    <property type="molecule type" value="Genomic_DNA"/>
</dbReference>
<evidence type="ECO:0000313" key="2">
    <source>
        <dbReference type="EMBL" id="PHV68194.1"/>
    </source>
</evidence>
<comment type="caution">
    <text evidence="2">The sequence shown here is derived from an EMBL/GenBank/DDBJ whole genome shotgun (WGS) entry which is preliminary data.</text>
</comment>
<keyword evidence="1" id="KW-0812">Transmembrane</keyword>
<feature type="transmembrane region" description="Helical" evidence="1">
    <location>
        <begin position="44"/>
        <end position="65"/>
    </location>
</feature>
<dbReference type="Proteomes" id="UP000225108">
    <property type="component" value="Unassembled WGS sequence"/>
</dbReference>
<proteinExistence type="predicted"/>
<name>A0A2G3PQW7_WILMA</name>
<dbReference type="AlphaFoldDB" id="A0A2G3PQW7"/>
<accession>A0A2G3PQW7</accession>
<organism evidence="2 3">
    <name type="scientific">Williamsia marianensis</name>
    <dbReference type="NCBI Taxonomy" id="85044"/>
    <lineage>
        <taxon>Bacteria</taxon>
        <taxon>Bacillati</taxon>
        <taxon>Actinomycetota</taxon>
        <taxon>Actinomycetes</taxon>
        <taxon>Mycobacteriales</taxon>
        <taxon>Nocardiaceae</taxon>
        <taxon>Williamsia</taxon>
    </lineage>
</organism>
<feature type="transmembrane region" description="Helical" evidence="1">
    <location>
        <begin position="20"/>
        <end position="38"/>
    </location>
</feature>
<sequence length="93" mass="9401">MTDTARNRRGQRMVGNTLQVVAGLILGPIAVAALLQGLPIESGAVVLTVSMVATLAVAGAVAARLRPARPGAIAFAVSATLINVLVALVVLDF</sequence>
<reference evidence="2 3" key="1">
    <citation type="submission" date="2017-10" db="EMBL/GenBank/DDBJ databases">
        <title>The draft genome sequence of Williamsia sp. BULT 1.1 isolated from the semi-arid grassland soils from South Africa.</title>
        <authorList>
            <person name="Kabwe M.H."/>
            <person name="Govender N."/>
            <person name="Mutseka Lunga P."/>
            <person name="Vikram S."/>
            <person name="Makhalanyane T.P."/>
        </authorList>
    </citation>
    <scope>NUCLEOTIDE SEQUENCE [LARGE SCALE GENOMIC DNA]</scope>
    <source>
        <strain evidence="2 3">BULT 1.1</strain>
    </source>
</reference>
<protein>
    <submittedName>
        <fullName evidence="2">Uncharacterized protein</fullName>
    </submittedName>
</protein>
<gene>
    <name evidence="2" type="ORF">CSW57_02805</name>
</gene>
<evidence type="ECO:0000313" key="3">
    <source>
        <dbReference type="Proteomes" id="UP000225108"/>
    </source>
</evidence>
<feature type="transmembrane region" description="Helical" evidence="1">
    <location>
        <begin position="72"/>
        <end position="91"/>
    </location>
</feature>
<keyword evidence="1" id="KW-0472">Membrane</keyword>
<evidence type="ECO:0000256" key="1">
    <source>
        <dbReference type="SAM" id="Phobius"/>
    </source>
</evidence>
<keyword evidence="1" id="KW-1133">Transmembrane helix</keyword>